<proteinExistence type="predicted"/>
<feature type="signal peptide" evidence="1">
    <location>
        <begin position="1"/>
        <end position="19"/>
    </location>
</feature>
<evidence type="ECO:0000313" key="3">
    <source>
        <dbReference type="EMBL" id="PZP46961.1"/>
    </source>
</evidence>
<keyword evidence="1" id="KW-0732">Signal</keyword>
<name>A0A2W5ESG6_9SPHI</name>
<sequence>MKKILFSIAASIVTTIGFAQTKSINNLTQQYLQIQSALAGDDASKANTAATTFAKEVTDIKMSDISPTLHPTFMQYQKALIKDSKAIAANNDIKSQRKAFADLSKSMIALAKTDKISNTALYEDYCPMKKTSWLSSNKEIQNPYFGSSMLDCGKVTTTY</sequence>
<evidence type="ECO:0000256" key="1">
    <source>
        <dbReference type="SAM" id="SignalP"/>
    </source>
</evidence>
<dbReference type="Pfam" id="PF11827">
    <property type="entry name" value="DUF3347"/>
    <property type="match status" value="1"/>
</dbReference>
<comment type="caution">
    <text evidence="3">The sequence shown here is derived from an EMBL/GenBank/DDBJ whole genome shotgun (WGS) entry which is preliminary data.</text>
</comment>
<dbReference type="Proteomes" id="UP000249645">
    <property type="component" value="Unassembled WGS sequence"/>
</dbReference>
<dbReference type="InterPro" id="IPR021782">
    <property type="entry name" value="DUF3347"/>
</dbReference>
<accession>A0A2W5ESG6</accession>
<evidence type="ECO:0000313" key="4">
    <source>
        <dbReference type="Proteomes" id="UP000249645"/>
    </source>
</evidence>
<dbReference type="AlphaFoldDB" id="A0A2W5ESG6"/>
<dbReference type="EMBL" id="QFOI01000206">
    <property type="protein sequence ID" value="PZP46961.1"/>
    <property type="molecule type" value="Genomic_DNA"/>
</dbReference>
<protein>
    <recommendedName>
        <fullName evidence="2">DUF3347 domain-containing protein</fullName>
    </recommendedName>
</protein>
<gene>
    <name evidence="3" type="ORF">DI598_11535</name>
</gene>
<feature type="domain" description="DUF3347" evidence="2">
    <location>
        <begin position="28"/>
        <end position="118"/>
    </location>
</feature>
<organism evidence="3 4">
    <name type="scientific">Pseudopedobacter saltans</name>
    <dbReference type="NCBI Taxonomy" id="151895"/>
    <lineage>
        <taxon>Bacteria</taxon>
        <taxon>Pseudomonadati</taxon>
        <taxon>Bacteroidota</taxon>
        <taxon>Sphingobacteriia</taxon>
        <taxon>Sphingobacteriales</taxon>
        <taxon>Sphingobacteriaceae</taxon>
        <taxon>Pseudopedobacter</taxon>
    </lineage>
</organism>
<feature type="chain" id="PRO_5016038522" description="DUF3347 domain-containing protein" evidence="1">
    <location>
        <begin position="20"/>
        <end position="159"/>
    </location>
</feature>
<reference evidence="3 4" key="1">
    <citation type="submission" date="2017-11" db="EMBL/GenBank/DDBJ databases">
        <title>Infants hospitalized years apart are colonized by the same room-sourced microbial strains.</title>
        <authorList>
            <person name="Brooks B."/>
            <person name="Olm M.R."/>
            <person name="Firek B.A."/>
            <person name="Baker R."/>
            <person name="Thomas B.C."/>
            <person name="Morowitz M.J."/>
            <person name="Banfield J.F."/>
        </authorList>
    </citation>
    <scope>NUCLEOTIDE SEQUENCE [LARGE SCALE GENOMIC DNA]</scope>
    <source>
        <strain evidence="3">S2_009_000_R2_76</strain>
    </source>
</reference>
<evidence type="ECO:0000259" key="2">
    <source>
        <dbReference type="Pfam" id="PF11827"/>
    </source>
</evidence>